<dbReference type="SUPFAM" id="SSF56672">
    <property type="entry name" value="DNA/RNA polymerases"/>
    <property type="match status" value="1"/>
</dbReference>
<keyword evidence="1" id="KW-0378">Hydrolase</keyword>
<dbReference type="EMBL" id="OIVN01003101">
    <property type="protein sequence ID" value="SPD08789.1"/>
    <property type="molecule type" value="Genomic_DNA"/>
</dbReference>
<dbReference type="PANTHER" id="PTHR47592">
    <property type="entry name" value="PBF68 PROTEIN"/>
    <property type="match status" value="1"/>
</dbReference>
<feature type="domain" description="Retroviral polymerase SH3-like" evidence="5">
    <location>
        <begin position="239"/>
        <end position="297"/>
    </location>
</feature>
<keyword evidence="1" id="KW-0645">Protease</keyword>
<accession>A0A2N9HB00</accession>
<feature type="compositionally biased region" description="Polar residues" evidence="2">
    <location>
        <begin position="301"/>
        <end position="318"/>
    </location>
</feature>
<dbReference type="Pfam" id="PF22936">
    <property type="entry name" value="Pol_BBD"/>
    <property type="match status" value="1"/>
</dbReference>
<evidence type="ECO:0000259" key="3">
    <source>
        <dbReference type="Pfam" id="PF07727"/>
    </source>
</evidence>
<dbReference type="Pfam" id="PF14223">
    <property type="entry name" value="Retrotran_gag_2"/>
    <property type="match status" value="1"/>
</dbReference>
<feature type="domain" description="Retrovirus-related Pol polyprotein from transposon TNT 1-94-like beta-barrel" evidence="4">
    <location>
        <begin position="138"/>
        <end position="217"/>
    </location>
</feature>
<dbReference type="GO" id="GO:0004190">
    <property type="term" value="F:aspartic-type endopeptidase activity"/>
    <property type="evidence" value="ECO:0007669"/>
    <property type="project" value="UniProtKB-KW"/>
</dbReference>
<evidence type="ECO:0000256" key="1">
    <source>
        <dbReference type="ARBA" id="ARBA00022750"/>
    </source>
</evidence>
<reference evidence="6" key="1">
    <citation type="submission" date="2018-02" db="EMBL/GenBank/DDBJ databases">
        <authorList>
            <person name="Cohen D.B."/>
            <person name="Kent A.D."/>
        </authorList>
    </citation>
    <scope>NUCLEOTIDE SEQUENCE</scope>
</reference>
<protein>
    <submittedName>
        <fullName evidence="6">Uncharacterized protein</fullName>
    </submittedName>
</protein>
<dbReference type="InterPro" id="IPR057670">
    <property type="entry name" value="SH3_retrovirus"/>
</dbReference>
<sequence>MMNQDFVKLDKFDGSNFIRWQDKMKFLLTALKIFYVLDPNLQPIPNPTPEDTEQLKEQRIKREEDELVCKGHILNTLSDRLYDLFTTMSSPKEIWKALETKYKTEKQVDEIMAMMSEMQIGMITEVHIASATENSSEWWYDSGATIHVCNNKTLFKEYVEANNGLEVLMGNHNTAKVLGTGIVELKLSSGKKLVLTNVYHVLDIKKNLVSASLLSKNDVKAVLESDKLILSKNGVFVGKAYFRVPDPKRTKLGPRAIKSVFVGSAVNSKAYRLSDLSSNTIVKSRDVEFIKNKFINDSQIPLKPKQTQETDSLVNDSLSENKRIEPSSPSEQRRSQRVRKEKDFGLDFISYQVNVYLVEGNREKVLNKFPFVGNVEEDPNTYNEAMASRDAAFWREAVNDEMDSILSNNTWVLVDLPPGSNIIGCKWVFRRKYRTDGSVQTFKVRLVAKGYRQREGIDYFDTYAPIARITSIRVLMTLASIYKLVVHQMDVKTTFLNGNLDEKVYMDQLEGFVLPGNERKVCKLVKSLYGLKQVPKQWHEKFDTVILANGFKYNGADKCIYSKFTVEYGVIVCLYVDNMLIFGTNMLGVCETKKYLASMFKMKDLNEADTILGIKVKRHSDGYTLCQNHYIEKVLIKYKHLNVKEVNTLFDSNYKLVENTGRAIAQLEYASATGSMMYAMYCTRSNVAFAVNRLSRYISSPSVEHWKAIARVIGYLKKTKDLGLYYSGYTAVLEGYSDVNWVTSVGDNKSTSDWIFTLGGGAISWASKKQSCISHSTMESEFIALASTGKEAKWLRNMFYAIELWPQPMPAISVYCDSQATMSKAYSKIYNGKSRHISPRHEYKPVAWNIIQSTGFRGLELLPDPVAWTTNPIDWMSCLWSYCLTQSPKPSIQSTGCRA</sequence>
<name>A0A2N9HB00_FAGSY</name>
<keyword evidence="1" id="KW-0064">Aspartyl protease</keyword>
<feature type="compositionally biased region" description="Basic and acidic residues" evidence="2">
    <location>
        <begin position="319"/>
        <end position="338"/>
    </location>
</feature>
<evidence type="ECO:0000259" key="5">
    <source>
        <dbReference type="Pfam" id="PF25597"/>
    </source>
</evidence>
<organism evidence="6">
    <name type="scientific">Fagus sylvatica</name>
    <name type="common">Beechnut</name>
    <dbReference type="NCBI Taxonomy" id="28930"/>
    <lineage>
        <taxon>Eukaryota</taxon>
        <taxon>Viridiplantae</taxon>
        <taxon>Streptophyta</taxon>
        <taxon>Embryophyta</taxon>
        <taxon>Tracheophyta</taxon>
        <taxon>Spermatophyta</taxon>
        <taxon>Magnoliopsida</taxon>
        <taxon>eudicotyledons</taxon>
        <taxon>Gunneridae</taxon>
        <taxon>Pentapetalae</taxon>
        <taxon>rosids</taxon>
        <taxon>fabids</taxon>
        <taxon>Fagales</taxon>
        <taxon>Fagaceae</taxon>
        <taxon>Fagus</taxon>
    </lineage>
</organism>
<feature type="domain" description="Reverse transcriptase Ty1/copia-type" evidence="3">
    <location>
        <begin position="408"/>
        <end position="644"/>
    </location>
</feature>
<dbReference type="InterPro" id="IPR043502">
    <property type="entry name" value="DNA/RNA_pol_sf"/>
</dbReference>
<proteinExistence type="predicted"/>
<dbReference type="InterPro" id="IPR013103">
    <property type="entry name" value="RVT_2"/>
</dbReference>
<gene>
    <name evidence="6" type="ORF">FSB_LOCUS36671</name>
</gene>
<dbReference type="AlphaFoldDB" id="A0A2N9HB00"/>
<feature type="region of interest" description="Disordered" evidence="2">
    <location>
        <begin position="301"/>
        <end position="338"/>
    </location>
</feature>
<dbReference type="Pfam" id="PF07727">
    <property type="entry name" value="RVT_2"/>
    <property type="match status" value="1"/>
</dbReference>
<dbReference type="InterPro" id="IPR054722">
    <property type="entry name" value="PolX-like_BBD"/>
</dbReference>
<dbReference type="PANTHER" id="PTHR47592:SF27">
    <property type="entry name" value="OS08G0421700 PROTEIN"/>
    <property type="match status" value="1"/>
</dbReference>
<evidence type="ECO:0000256" key="2">
    <source>
        <dbReference type="SAM" id="MobiDB-lite"/>
    </source>
</evidence>
<dbReference type="CDD" id="cd09272">
    <property type="entry name" value="RNase_HI_RT_Ty1"/>
    <property type="match status" value="1"/>
</dbReference>
<evidence type="ECO:0000313" key="6">
    <source>
        <dbReference type="EMBL" id="SPD08789.1"/>
    </source>
</evidence>
<evidence type="ECO:0000259" key="4">
    <source>
        <dbReference type="Pfam" id="PF22936"/>
    </source>
</evidence>
<dbReference type="Pfam" id="PF25597">
    <property type="entry name" value="SH3_retrovirus"/>
    <property type="match status" value="1"/>
</dbReference>